<comment type="caution">
    <text evidence="13">The sequence shown here is derived from an EMBL/GenBank/DDBJ whole genome shotgun (WGS) entry which is preliminary data.</text>
</comment>
<evidence type="ECO:0000256" key="9">
    <source>
        <dbReference type="ARBA" id="ARBA00023180"/>
    </source>
</evidence>
<feature type="domain" description="Sulfotransferase" evidence="12">
    <location>
        <begin position="86"/>
        <end position="426"/>
    </location>
</feature>
<name>A0A8J6FPX1_ELECQ</name>
<dbReference type="Proteomes" id="UP000770717">
    <property type="component" value="Unassembled WGS sequence"/>
</dbReference>
<keyword evidence="4" id="KW-0812">Transmembrane</keyword>
<dbReference type="GO" id="GO:0001517">
    <property type="term" value="F:N-acetylglucosamine 6-O-sulfotransferase activity"/>
    <property type="evidence" value="ECO:0007669"/>
    <property type="project" value="TreeGrafter"/>
</dbReference>
<dbReference type="InterPro" id="IPR027417">
    <property type="entry name" value="P-loop_NTPase"/>
</dbReference>
<evidence type="ECO:0000256" key="3">
    <source>
        <dbReference type="ARBA" id="ARBA00022679"/>
    </source>
</evidence>
<dbReference type="InterPro" id="IPR016469">
    <property type="entry name" value="Carbohydrate_sulfotransferase"/>
</dbReference>
<evidence type="ECO:0000256" key="4">
    <source>
        <dbReference type="ARBA" id="ARBA00022692"/>
    </source>
</evidence>
<dbReference type="GO" id="GO:0008459">
    <property type="term" value="F:chondroitin 6-sulfotransferase activity"/>
    <property type="evidence" value="ECO:0007669"/>
    <property type="project" value="TreeGrafter"/>
</dbReference>
<evidence type="ECO:0000313" key="14">
    <source>
        <dbReference type="Proteomes" id="UP000770717"/>
    </source>
</evidence>
<keyword evidence="9" id="KW-0325">Glycoprotein</keyword>
<dbReference type="EC" id="2.8.2.-" evidence="11"/>
<accession>A0A8J6FPX1</accession>
<dbReference type="GO" id="GO:0006044">
    <property type="term" value="P:N-acetylglucosamine metabolic process"/>
    <property type="evidence" value="ECO:0007669"/>
    <property type="project" value="TreeGrafter"/>
</dbReference>
<evidence type="ECO:0000256" key="7">
    <source>
        <dbReference type="ARBA" id="ARBA00023034"/>
    </source>
</evidence>
<evidence type="ECO:0000256" key="10">
    <source>
        <dbReference type="ARBA" id="ARBA00023277"/>
    </source>
</evidence>
<dbReference type="Gene3D" id="3.40.50.300">
    <property type="entry name" value="P-loop containing nucleotide triphosphate hydrolases"/>
    <property type="match status" value="1"/>
</dbReference>
<dbReference type="SUPFAM" id="SSF52540">
    <property type="entry name" value="P-loop containing nucleoside triphosphate hydrolases"/>
    <property type="match status" value="1"/>
</dbReference>
<keyword evidence="7" id="KW-0333">Golgi apparatus</keyword>
<organism evidence="13 14">
    <name type="scientific">Eleutherodactylus coqui</name>
    <name type="common">Puerto Rican coqui</name>
    <dbReference type="NCBI Taxonomy" id="57060"/>
    <lineage>
        <taxon>Eukaryota</taxon>
        <taxon>Metazoa</taxon>
        <taxon>Chordata</taxon>
        <taxon>Craniata</taxon>
        <taxon>Vertebrata</taxon>
        <taxon>Euteleostomi</taxon>
        <taxon>Amphibia</taxon>
        <taxon>Batrachia</taxon>
        <taxon>Anura</taxon>
        <taxon>Neobatrachia</taxon>
        <taxon>Hyloidea</taxon>
        <taxon>Eleutherodactylidae</taxon>
        <taxon>Eleutherodactylinae</taxon>
        <taxon>Eleutherodactylus</taxon>
        <taxon>Eleutherodactylus</taxon>
    </lineage>
</organism>
<evidence type="ECO:0000256" key="11">
    <source>
        <dbReference type="RuleBase" id="RU361155"/>
    </source>
</evidence>
<gene>
    <name evidence="13" type="ORF">GDO78_000680</name>
</gene>
<comment type="subcellular location">
    <subcellularLocation>
        <location evidence="1">Golgi apparatus membrane</location>
        <topology evidence="1">Single-pass type II membrane protein</topology>
    </subcellularLocation>
</comment>
<dbReference type="InterPro" id="IPR000863">
    <property type="entry name" value="Sulfotransferase_dom"/>
</dbReference>
<evidence type="ECO:0000256" key="2">
    <source>
        <dbReference type="ARBA" id="ARBA00005530"/>
    </source>
</evidence>
<evidence type="ECO:0000313" key="13">
    <source>
        <dbReference type="EMBL" id="KAG9492293.1"/>
    </source>
</evidence>
<proteinExistence type="inferred from homology"/>
<dbReference type="GO" id="GO:0000139">
    <property type="term" value="C:Golgi membrane"/>
    <property type="evidence" value="ECO:0007669"/>
    <property type="project" value="UniProtKB-SubCell"/>
</dbReference>
<dbReference type="OrthoDB" id="6138663at2759"/>
<keyword evidence="3 11" id="KW-0808">Transferase</keyword>
<sequence>MVKRRGARSLWLLLLLLYAGLMLFLLSVMLHEGWRGGRRSSPERDYEGGWNRSPLRRLCPHLDQSLWAEDGLDGTEEAAVSPPPRTHVYLHATWRSGSSFLGELFNQHPAVFYLYEPAWHMWQSLYPGDAESLQGALRDLLGSLFRCDFSALRLYAGDNLTSAGVFGWKSNKVICSAPFCLSPAGEFNSTAGRRREEVGLVEPKDCEQRCPARPLRDLEAECRRYPVVVIKDVRLLELSSLRPLLRDPGLNLRVVQLFRDPRAVHNSRLRSKRSLLRESLQVLRSRLRGADAAGRALQQQQLHRGGADYLVSGSLEVICQAWLRDLLLVQGHSPPWLRHRYLSIRYEDLVLAPHKELHRLLRFTGLPALPALEDFVLNMTRGASYSSDKPFLVSARNAREAMSAWRERLSREQVRRVEEACGDAMRVLSYLPQDG</sequence>
<dbReference type="PIRSF" id="PIRSF005883">
    <property type="entry name" value="Carbohydrate_sulfotransferase"/>
    <property type="match status" value="1"/>
</dbReference>
<keyword evidence="6" id="KW-1133">Transmembrane helix</keyword>
<dbReference type="Pfam" id="PF00685">
    <property type="entry name" value="Sulfotransfer_1"/>
    <property type="match status" value="1"/>
</dbReference>
<evidence type="ECO:0000256" key="8">
    <source>
        <dbReference type="ARBA" id="ARBA00023136"/>
    </source>
</evidence>
<comment type="similarity">
    <text evidence="2">Belongs to the sulfotransferase 1 family. Gal/GlcNAc/GalNAc subfamily.</text>
</comment>
<keyword evidence="8" id="KW-0472">Membrane</keyword>
<evidence type="ECO:0000256" key="1">
    <source>
        <dbReference type="ARBA" id="ARBA00004323"/>
    </source>
</evidence>
<keyword evidence="5" id="KW-0735">Signal-anchor</keyword>
<evidence type="ECO:0000256" key="5">
    <source>
        <dbReference type="ARBA" id="ARBA00022968"/>
    </source>
</evidence>
<reference evidence="13" key="1">
    <citation type="thesis" date="2020" institute="ProQuest LLC" country="789 East Eisenhower Parkway, Ann Arbor, MI, USA">
        <title>Comparative Genomics and Chromosome Evolution.</title>
        <authorList>
            <person name="Mudd A.B."/>
        </authorList>
    </citation>
    <scope>NUCLEOTIDE SEQUENCE</scope>
    <source>
        <strain evidence="13">HN-11 Male</strain>
        <tissue evidence="13">Kidney and liver</tissue>
    </source>
</reference>
<protein>
    <recommendedName>
        <fullName evidence="11">Sulfotransferase</fullName>
        <ecNumber evidence="11">2.8.2.-</ecNumber>
    </recommendedName>
</protein>
<dbReference type="PANTHER" id="PTHR10704">
    <property type="entry name" value="CARBOHYDRATE SULFOTRANSFERASE"/>
    <property type="match status" value="1"/>
</dbReference>
<evidence type="ECO:0000256" key="6">
    <source>
        <dbReference type="ARBA" id="ARBA00022989"/>
    </source>
</evidence>
<dbReference type="InterPro" id="IPR051135">
    <property type="entry name" value="Gal/GlcNAc/GalNAc_ST"/>
</dbReference>
<keyword evidence="14" id="KW-1185">Reference proteome</keyword>
<keyword evidence="10" id="KW-0119">Carbohydrate metabolism</keyword>
<dbReference type="EMBL" id="WNTK01000001">
    <property type="protein sequence ID" value="KAG9492293.1"/>
    <property type="molecule type" value="Genomic_DNA"/>
</dbReference>
<dbReference type="GO" id="GO:0006790">
    <property type="term" value="P:sulfur compound metabolic process"/>
    <property type="evidence" value="ECO:0007669"/>
    <property type="project" value="TreeGrafter"/>
</dbReference>
<dbReference type="AlphaFoldDB" id="A0A8J6FPX1"/>
<evidence type="ECO:0000259" key="12">
    <source>
        <dbReference type="Pfam" id="PF00685"/>
    </source>
</evidence>
<dbReference type="PANTHER" id="PTHR10704:SF5">
    <property type="entry name" value="CARBOHYDRATE SULFOTRANSFERASE 7"/>
    <property type="match status" value="1"/>
</dbReference>
<dbReference type="GO" id="GO:0005975">
    <property type="term" value="P:carbohydrate metabolic process"/>
    <property type="evidence" value="ECO:0007669"/>
    <property type="project" value="InterPro"/>
</dbReference>